<sequence length="286" mass="31866">MQLYTTGHNGSQAATSAKATRRYKGKLAKGDARKVNNFRLHDIVALIDGRHVGWCDDPEWLRRYFYAALPHLIVSRVRWLDAVRDWVGDHLPLLIVQKGLSWVEDEARACHAKPFKCPTTDALSKLLMVQPDEWAEYEMCTIPAASRPRKVRDAEARNRRNEAKKAKRAELESYTPRERSKAALARARGTTADAERAKARRDRLKAEKAVEKPVIEVGDRVSGPAHDATKKPSIEENDRVSGPTISLGMRPGFGPYNTTRPRPYSPIPGNSGTNPANTGNESHAAA</sequence>
<name>A0ABV1QVM9_9HYPH</name>
<evidence type="ECO:0000313" key="2">
    <source>
        <dbReference type="EMBL" id="MER2286639.1"/>
    </source>
</evidence>
<dbReference type="EMBL" id="JBELQD010000001">
    <property type="protein sequence ID" value="MER2286639.1"/>
    <property type="molecule type" value="Genomic_DNA"/>
</dbReference>
<proteinExistence type="predicted"/>
<gene>
    <name evidence="2" type="ORF">ABS770_00080</name>
</gene>
<reference evidence="2" key="1">
    <citation type="submission" date="2024-06" db="EMBL/GenBank/DDBJ databases">
        <authorList>
            <person name="Campbell A.G."/>
        </authorList>
    </citation>
    <scope>NUCLEOTIDE SEQUENCE</scope>
    <source>
        <strain evidence="2">EM17</strain>
    </source>
</reference>
<dbReference type="RefSeq" id="WP_350376861.1">
    <property type="nucleotide sequence ID" value="NZ_JBELQD010000001.1"/>
</dbReference>
<feature type="compositionally biased region" description="Basic and acidic residues" evidence="1">
    <location>
        <begin position="151"/>
        <end position="181"/>
    </location>
</feature>
<organism evidence="2 3">
    <name type="scientific">Methylobacterium brachiatum</name>
    <dbReference type="NCBI Taxonomy" id="269660"/>
    <lineage>
        <taxon>Bacteria</taxon>
        <taxon>Pseudomonadati</taxon>
        <taxon>Pseudomonadota</taxon>
        <taxon>Alphaproteobacteria</taxon>
        <taxon>Hyphomicrobiales</taxon>
        <taxon>Methylobacteriaceae</taxon>
        <taxon>Methylobacterium</taxon>
    </lineage>
</organism>
<evidence type="ECO:0000313" key="3">
    <source>
        <dbReference type="Proteomes" id="UP001432995"/>
    </source>
</evidence>
<feature type="region of interest" description="Disordered" evidence="1">
    <location>
        <begin position="151"/>
        <end position="206"/>
    </location>
</feature>
<accession>A0ABV1QVM9</accession>
<comment type="caution">
    <text evidence="2">The sequence shown here is derived from an EMBL/GenBank/DDBJ whole genome shotgun (WGS) entry which is preliminary data.</text>
</comment>
<dbReference type="Proteomes" id="UP001432995">
    <property type="component" value="Unassembled WGS sequence"/>
</dbReference>
<feature type="compositionally biased region" description="Polar residues" evidence="1">
    <location>
        <begin position="268"/>
        <end position="286"/>
    </location>
</feature>
<keyword evidence="3" id="KW-1185">Reference proteome</keyword>
<protein>
    <submittedName>
        <fullName evidence="2">Uncharacterized protein</fullName>
    </submittedName>
</protein>
<evidence type="ECO:0000256" key="1">
    <source>
        <dbReference type="SAM" id="MobiDB-lite"/>
    </source>
</evidence>
<feature type="compositionally biased region" description="Basic and acidic residues" evidence="1">
    <location>
        <begin position="227"/>
        <end position="239"/>
    </location>
</feature>
<feature type="region of interest" description="Disordered" evidence="1">
    <location>
        <begin position="219"/>
        <end position="286"/>
    </location>
</feature>